<feature type="compositionally biased region" description="Basic and acidic residues" evidence="10">
    <location>
        <begin position="1"/>
        <end position="17"/>
    </location>
</feature>
<evidence type="ECO:0000256" key="4">
    <source>
        <dbReference type="ARBA" id="ARBA00023018"/>
    </source>
</evidence>
<protein>
    <submittedName>
        <fullName evidence="11">Uncharacterized protein</fullName>
    </submittedName>
</protein>
<evidence type="ECO:0000256" key="3">
    <source>
        <dbReference type="ARBA" id="ARBA00022553"/>
    </source>
</evidence>
<comment type="caution">
    <text evidence="11">The sequence shown here is derived from an EMBL/GenBank/DDBJ whole genome shotgun (WGS) entry which is preliminary data.</text>
</comment>
<evidence type="ECO:0000313" key="11">
    <source>
        <dbReference type="EMBL" id="CAF0757795.1"/>
    </source>
</evidence>
<keyword evidence="6" id="KW-0206">Cytoskeleton</keyword>
<feature type="coiled-coil region" evidence="9">
    <location>
        <begin position="748"/>
        <end position="1047"/>
    </location>
</feature>
<evidence type="ECO:0000256" key="6">
    <source>
        <dbReference type="ARBA" id="ARBA00023212"/>
    </source>
</evidence>
<dbReference type="GO" id="GO:0005856">
    <property type="term" value="C:cytoskeleton"/>
    <property type="evidence" value="ECO:0007669"/>
    <property type="project" value="UniProtKB-SubCell"/>
</dbReference>
<feature type="coiled-coil region" evidence="9">
    <location>
        <begin position="466"/>
        <end position="568"/>
    </location>
</feature>
<organism evidence="11 12">
    <name type="scientific">Brachionus calyciflorus</name>
    <dbReference type="NCBI Taxonomy" id="104777"/>
    <lineage>
        <taxon>Eukaryota</taxon>
        <taxon>Metazoa</taxon>
        <taxon>Spiralia</taxon>
        <taxon>Gnathifera</taxon>
        <taxon>Rotifera</taxon>
        <taxon>Eurotatoria</taxon>
        <taxon>Monogononta</taxon>
        <taxon>Pseudotrocha</taxon>
        <taxon>Ploima</taxon>
        <taxon>Brachionidae</taxon>
        <taxon>Brachionus</taxon>
    </lineage>
</organism>
<accession>A0A813PYT1</accession>
<dbReference type="InterPro" id="IPR019323">
    <property type="entry name" value="ELKS/CAST"/>
</dbReference>
<keyword evidence="4" id="KW-0770">Synapse</keyword>
<feature type="compositionally biased region" description="Low complexity" evidence="10">
    <location>
        <begin position="19"/>
        <end position="33"/>
    </location>
</feature>
<keyword evidence="2" id="KW-0963">Cytoplasm</keyword>
<dbReference type="GO" id="GO:0030424">
    <property type="term" value="C:axon"/>
    <property type="evidence" value="ECO:0007669"/>
    <property type="project" value="UniProtKB-SubCell"/>
</dbReference>
<keyword evidence="12" id="KW-1185">Reference proteome</keyword>
<reference evidence="11" key="1">
    <citation type="submission" date="2021-02" db="EMBL/GenBank/DDBJ databases">
        <authorList>
            <person name="Nowell W R."/>
        </authorList>
    </citation>
    <scope>NUCLEOTIDE SEQUENCE</scope>
    <source>
        <strain evidence="11">Ploen Becks lab</strain>
    </source>
</reference>
<sequence length="1266" mass="147409">MTSEYDKMTPNRPKDPLLTDTSNSQTSSNDTQTLKSLNPFIDSSAMAELEAIFLDSTPVNLNKTNFKPNYDLELDNNNLLIKQESIESKTENLIPNQQSNSNQIVNHSSSLNSNSSTSGYASGRSSPLNSNLLSNNTNLINTDVQTETIPSENVKMTNLIDDLIILNTNNSNNSKQQSMTPTNLTSQFDLINSYFNPTTSDENSNQNYSNLNYLIRRERSLDRCSATENFFENYSFIPTSASTTNTPTRKLNNLNSNNINNQFPTYSNSTLFLNTNQSRPTRQHHRSNSILNGNQNNPLNFNLRQSAKALSSTSIQREPSVNSIKSLNQNDSGQSKLNFIKDLQIRLMDMQKECYYLRCELDTTQQKLSTSMQSVKQFWSPELKRERQMRKEEQSKYNLLLEQYKLIQNQYTNLMESYEQQTLNTQQFQIQIQQLQQEKFVQDELGGQTSNSKSFSKEKSLFKKTINELEMRINTQKQSLNTKDETIKKLFQIVKALSSKNSNNDLNSLNNTTNEIIQQMNDLESLNQQIEATNANLLNEQTALRERLLEEERKNAQLQTFIQMLQQQKSSLMTQLAVTTSNKKMDSLSMLSFLDTNSGTNLLIETNKDTRMKQLELQIQQLQDELSLAKNNIQHSSKNNSSNENFISLDSKIPTSTNPHSPQLTTSSTQIELLKTNEKFLKEKVENLKFDLSRKETELQQLRTKYETSESKEKDLQHYLTLLKESIATKDQQITMQQSEANDLRTRLRDKETFIEKKNQQLQQIQLEKHQRDSDIGELRDQMDIKERKINVLNRKIDNLEEQLKDKEMQINTLRSKLNINSSSMYQTNVMQSLEQTLEQKDKIIEKLTKEASNSRSQNRDVELNEQIETLNISIKELSEKIETKNKEIQDYQNEIFDLKDEVESFKTQLMRKDSHVNSLEMSLTQKNEEIEMIEDKLQRLQKTANFNSTHTTQEVDSMKKLITNLQKDLQSKEIQIQQLTTELITLKELIDDFEEQKQVLKSKLEQQQIQFSQLEHHFEQTTQDFEAQYKQQQDNYERQIQELRIVHGQVENCQNFVEQDGTIKSLNEQIETKKAEILDRDDQIAKLNQRLKDLEDALRESVSITAERELVFAQQKIKTEKIENDNKNLMEEVSVMQKSLHEQQLLFNRYQEELYLREEQLQKLEEEKVKEMNELLITKQEILLSTISEKDSVIADLECTRSQANKAKIQRLMDEKDNLHQQLKELNEQRMKLMQDYMSAKDAKDKVKILSINPIMAHDEDGIYA</sequence>
<name>A0A813PYT1_9BILA</name>
<evidence type="ECO:0000256" key="10">
    <source>
        <dbReference type="SAM" id="MobiDB-lite"/>
    </source>
</evidence>
<dbReference type="Gene3D" id="1.10.287.1490">
    <property type="match status" value="1"/>
</dbReference>
<evidence type="ECO:0000256" key="1">
    <source>
        <dbReference type="ARBA" id="ARBA00004245"/>
    </source>
</evidence>
<evidence type="ECO:0000256" key="5">
    <source>
        <dbReference type="ARBA" id="ARBA00023054"/>
    </source>
</evidence>
<keyword evidence="7" id="KW-0966">Cell projection</keyword>
<evidence type="ECO:0000256" key="8">
    <source>
        <dbReference type="ARBA" id="ARBA00034106"/>
    </source>
</evidence>
<feature type="region of interest" description="Disordered" evidence="10">
    <location>
        <begin position="100"/>
        <end position="131"/>
    </location>
</feature>
<evidence type="ECO:0000256" key="2">
    <source>
        <dbReference type="ARBA" id="ARBA00022490"/>
    </source>
</evidence>
<dbReference type="AlphaFoldDB" id="A0A813PYT1"/>
<dbReference type="PANTHER" id="PTHR18861">
    <property type="entry name" value="ELKS/RAB6-INTERACTING/CAST PROTEIN"/>
    <property type="match status" value="1"/>
</dbReference>
<comment type="subcellular location">
    <subcellularLocation>
        <location evidence="1">Cytoplasm</location>
        <location evidence="1">Cytoskeleton</location>
    </subcellularLocation>
    <subcellularLocation>
        <location evidence="8">Presynapse</location>
    </subcellularLocation>
</comment>
<feature type="region of interest" description="Disordered" evidence="10">
    <location>
        <begin position="1"/>
        <end position="35"/>
    </location>
</feature>
<feature type="coiled-coil region" evidence="9">
    <location>
        <begin position="383"/>
        <end position="438"/>
    </location>
</feature>
<feature type="coiled-coil region" evidence="9">
    <location>
        <begin position="1078"/>
        <end position="1244"/>
    </location>
</feature>
<gene>
    <name evidence="11" type="ORF">OXX778_LOCUS4268</name>
</gene>
<dbReference type="EMBL" id="CAJNOC010000411">
    <property type="protein sequence ID" value="CAF0757795.1"/>
    <property type="molecule type" value="Genomic_DNA"/>
</dbReference>
<dbReference type="Pfam" id="PF10174">
    <property type="entry name" value="Cast"/>
    <property type="match status" value="3"/>
</dbReference>
<proteinExistence type="predicted"/>
<evidence type="ECO:0000256" key="7">
    <source>
        <dbReference type="ARBA" id="ARBA00023273"/>
    </source>
</evidence>
<dbReference type="GO" id="GO:0098793">
    <property type="term" value="C:presynapse"/>
    <property type="evidence" value="ECO:0007669"/>
    <property type="project" value="UniProtKB-ARBA"/>
</dbReference>
<keyword evidence="3" id="KW-0597">Phosphoprotein</keyword>
<dbReference type="SUPFAM" id="SSF57997">
    <property type="entry name" value="Tropomyosin"/>
    <property type="match status" value="1"/>
</dbReference>
<feature type="compositionally biased region" description="Low complexity" evidence="10">
    <location>
        <begin position="108"/>
        <end position="131"/>
    </location>
</feature>
<dbReference type="PANTHER" id="PTHR18861:SF0">
    <property type="entry name" value="BRUCHPILOT, ISOFORM J"/>
    <property type="match status" value="1"/>
</dbReference>
<dbReference type="OrthoDB" id="2019763at2759"/>
<evidence type="ECO:0000313" key="12">
    <source>
        <dbReference type="Proteomes" id="UP000663879"/>
    </source>
</evidence>
<feature type="region of interest" description="Disordered" evidence="10">
    <location>
        <begin position="634"/>
        <end position="667"/>
    </location>
</feature>
<keyword evidence="5 9" id="KW-0175">Coiled coil</keyword>
<evidence type="ECO:0000256" key="9">
    <source>
        <dbReference type="SAM" id="Coils"/>
    </source>
</evidence>
<dbReference type="Proteomes" id="UP000663879">
    <property type="component" value="Unassembled WGS sequence"/>
</dbReference>
<feature type="coiled-coil region" evidence="9">
    <location>
        <begin position="671"/>
        <end position="712"/>
    </location>
</feature>